<dbReference type="EMBL" id="CP020809">
    <property type="protein sequence ID" value="ART68282.1"/>
    <property type="molecule type" value="Genomic_DNA"/>
</dbReference>
<gene>
    <name evidence="2" type="ORF">BTO20_06500</name>
</gene>
<protein>
    <submittedName>
        <fullName evidence="2">Uncharacterized protein</fullName>
    </submittedName>
</protein>
<evidence type="ECO:0000313" key="3">
    <source>
        <dbReference type="Proteomes" id="UP000195331"/>
    </source>
</evidence>
<keyword evidence="3" id="KW-1185">Reference proteome</keyword>
<dbReference type="OrthoDB" id="4641093at2"/>
<evidence type="ECO:0000313" key="2">
    <source>
        <dbReference type="EMBL" id="ART68282.1"/>
    </source>
</evidence>
<dbReference type="RefSeq" id="WP_087074372.1">
    <property type="nucleotide sequence ID" value="NZ_CP020809.1"/>
</dbReference>
<evidence type="ECO:0000256" key="1">
    <source>
        <dbReference type="SAM" id="MobiDB-lite"/>
    </source>
</evidence>
<feature type="region of interest" description="Disordered" evidence="1">
    <location>
        <begin position="36"/>
        <end position="72"/>
    </location>
</feature>
<name>A0A1Y0BZG2_9MYCO</name>
<dbReference type="KEGG" id="mdx:BTO20_06500"/>
<reference evidence="2 3" key="1">
    <citation type="submission" date="2017-04" db="EMBL/GenBank/DDBJ databases">
        <title>Whole Genome Sequence of 1,4-Dioxane Degrading Bacterium Mycobacterium dioxanotrophicus PH-06.</title>
        <authorList>
            <person name="He Y."/>
        </authorList>
    </citation>
    <scope>NUCLEOTIDE SEQUENCE [LARGE SCALE GENOMIC DNA]</scope>
    <source>
        <strain evidence="2 3">PH-06</strain>
    </source>
</reference>
<sequence>MSLSCRIAAGYAAGVTLVAAPVLIFLGAASARADVAPVNTGPSVSHHETFPGQHNFPQPATAAHHHHQNHHA</sequence>
<dbReference type="Proteomes" id="UP000195331">
    <property type="component" value="Chromosome"/>
</dbReference>
<accession>A0A1Y0BZG2</accession>
<proteinExistence type="predicted"/>
<dbReference type="AlphaFoldDB" id="A0A1Y0BZG2"/>
<organism evidence="2 3">
    <name type="scientific">Mycobacterium dioxanotrophicus</name>
    <dbReference type="NCBI Taxonomy" id="482462"/>
    <lineage>
        <taxon>Bacteria</taxon>
        <taxon>Bacillati</taxon>
        <taxon>Actinomycetota</taxon>
        <taxon>Actinomycetes</taxon>
        <taxon>Mycobacteriales</taxon>
        <taxon>Mycobacteriaceae</taxon>
        <taxon>Mycobacterium</taxon>
    </lineage>
</organism>
<feature type="compositionally biased region" description="Basic residues" evidence="1">
    <location>
        <begin position="63"/>
        <end position="72"/>
    </location>
</feature>